<dbReference type="Gene3D" id="3.90.226.10">
    <property type="entry name" value="2-enoyl-CoA Hydratase, Chain A, domain 1"/>
    <property type="match status" value="1"/>
</dbReference>
<dbReference type="PANTHER" id="PTHR43802">
    <property type="entry name" value="ENOYL-COA HYDRATASE"/>
    <property type="match status" value="1"/>
</dbReference>
<name>A0ABP0H038_CLALP</name>
<evidence type="ECO:0000313" key="4">
    <source>
        <dbReference type="Proteomes" id="UP001642483"/>
    </source>
</evidence>
<dbReference type="CDD" id="cd06558">
    <property type="entry name" value="crotonase-like"/>
    <property type="match status" value="1"/>
</dbReference>
<evidence type="ECO:0000313" key="3">
    <source>
        <dbReference type="EMBL" id="CAK8697341.1"/>
    </source>
</evidence>
<accession>A0ABP0H038</accession>
<comment type="caution">
    <text evidence="3">The sequence shown here is derived from an EMBL/GenBank/DDBJ whole genome shotgun (WGS) entry which is preliminary data.</text>
</comment>
<dbReference type="InterPro" id="IPR001753">
    <property type="entry name" value="Enoyl-CoA_hydra/iso"/>
</dbReference>
<comment type="similarity">
    <text evidence="1 2">Belongs to the enoyl-CoA hydratase/isomerase family.</text>
</comment>
<evidence type="ECO:0000256" key="1">
    <source>
        <dbReference type="ARBA" id="ARBA00005254"/>
    </source>
</evidence>
<evidence type="ECO:0000256" key="2">
    <source>
        <dbReference type="RuleBase" id="RU003707"/>
    </source>
</evidence>
<organism evidence="3 4">
    <name type="scientific">Clavelina lepadiformis</name>
    <name type="common">Light-bulb sea squirt</name>
    <name type="synonym">Ascidia lepadiformis</name>
    <dbReference type="NCBI Taxonomy" id="159417"/>
    <lineage>
        <taxon>Eukaryota</taxon>
        <taxon>Metazoa</taxon>
        <taxon>Chordata</taxon>
        <taxon>Tunicata</taxon>
        <taxon>Ascidiacea</taxon>
        <taxon>Aplousobranchia</taxon>
        <taxon>Clavelinidae</taxon>
        <taxon>Clavelina</taxon>
    </lineage>
</organism>
<proteinExistence type="inferred from homology"/>
<dbReference type="InterPro" id="IPR018376">
    <property type="entry name" value="Enoyl-CoA_hyd/isom_CS"/>
</dbReference>
<dbReference type="PROSITE" id="PS00166">
    <property type="entry name" value="ENOYL_COA_HYDRATASE"/>
    <property type="match status" value="1"/>
</dbReference>
<gene>
    <name evidence="3" type="ORF">CVLEPA_LOCUS30588</name>
</gene>
<dbReference type="InterPro" id="IPR029045">
    <property type="entry name" value="ClpP/crotonase-like_dom_sf"/>
</dbReference>
<keyword evidence="4" id="KW-1185">Reference proteome</keyword>
<dbReference type="Gene3D" id="1.10.287.2460">
    <property type="match status" value="1"/>
</dbReference>
<dbReference type="Pfam" id="PF00378">
    <property type="entry name" value="ECH_1"/>
    <property type="match status" value="1"/>
</dbReference>
<dbReference type="NCBIfam" id="NF006108">
    <property type="entry name" value="PRK08259.1"/>
    <property type="match status" value="1"/>
</dbReference>
<protein>
    <submittedName>
        <fullName evidence="3">Uncharacterized protein</fullName>
    </submittedName>
</protein>
<dbReference type="EMBL" id="CAWYQH010000163">
    <property type="protein sequence ID" value="CAK8697341.1"/>
    <property type="molecule type" value="Genomic_DNA"/>
</dbReference>
<dbReference type="Proteomes" id="UP001642483">
    <property type="component" value="Unassembled WGS sequence"/>
</dbReference>
<dbReference type="PANTHER" id="PTHR43802:SF1">
    <property type="entry name" value="IP11341P-RELATED"/>
    <property type="match status" value="1"/>
</dbReference>
<dbReference type="SUPFAM" id="SSF52096">
    <property type="entry name" value="ClpP/crotonase"/>
    <property type="match status" value="1"/>
</dbReference>
<reference evidence="3 4" key="1">
    <citation type="submission" date="2024-02" db="EMBL/GenBank/DDBJ databases">
        <authorList>
            <person name="Daric V."/>
            <person name="Darras S."/>
        </authorList>
    </citation>
    <scope>NUCLEOTIDE SEQUENCE [LARGE SCALE GENOMIC DNA]</scope>
</reference>
<sequence length="315" mass="34526">MELIFRHVVSTGIRHSRCILRKRNTIFGVRPAEFFRSHKCTIFLDSESEPAVDPITLDKQETVTLIGLNRPHCRNAVNRDMARQLVVAFKAFEDDPNSNIAVLHGKGDHFCSGYDLKELAVSGTQWILSEDSVSHMSKHGAMGPTRLHIKKPVIAAVNGYAVAGGLELALLCDLRVFEKSTKVGILNRRFGVPLIDGGTVRLPAIVGLSNALDMILTGRIIDSEDAQRMGIANRVCNDGEALSMAVAMAKQISKYPQKCLKADRESTFHSVYNSESKKASLDFELNNAFDVIASESVKGAQKFKDGAGRNATSVQ</sequence>